<evidence type="ECO:0000256" key="2">
    <source>
        <dbReference type="ARBA" id="ARBA00022741"/>
    </source>
</evidence>
<evidence type="ECO:0000313" key="5">
    <source>
        <dbReference type="EMBL" id="ALO25440.1"/>
    </source>
</evidence>
<dbReference type="GO" id="GO:0016887">
    <property type="term" value="F:ATP hydrolysis activity"/>
    <property type="evidence" value="ECO:0007669"/>
    <property type="project" value="InterPro"/>
</dbReference>
<keyword evidence="5" id="KW-0347">Helicase</keyword>
<dbReference type="Pfam" id="PF00004">
    <property type="entry name" value="AAA"/>
    <property type="match status" value="1"/>
</dbReference>
<keyword evidence="5" id="KW-0378">Hydrolase</keyword>
<feature type="domain" description="AAA+ ATPase" evidence="4">
    <location>
        <begin position="224"/>
        <end position="358"/>
    </location>
</feature>
<comment type="similarity">
    <text evidence="1">Belongs to the AAA ATPase family.</text>
</comment>
<dbReference type="AlphaFoldDB" id="A0A0E3BNA0"/>
<keyword evidence="2" id="KW-0547">Nucleotide-binding</keyword>
<dbReference type="Gene3D" id="3.40.50.300">
    <property type="entry name" value="P-loop containing nucleotide triphosphate hydrolases"/>
    <property type="match status" value="1"/>
</dbReference>
<dbReference type="InterPro" id="IPR003593">
    <property type="entry name" value="AAA+_ATPase"/>
</dbReference>
<gene>
    <name evidence="5" type="ORF">LBBP_01133</name>
</gene>
<keyword evidence="3" id="KW-0067">ATP-binding</keyword>
<organism evidence="5">
    <name type="scientific">Leptospira borgpetersenii serovar Ballum</name>
    <dbReference type="NCBI Taxonomy" id="280505"/>
    <lineage>
        <taxon>Bacteria</taxon>
        <taxon>Pseudomonadati</taxon>
        <taxon>Spirochaetota</taxon>
        <taxon>Spirochaetia</taxon>
        <taxon>Leptospirales</taxon>
        <taxon>Leptospiraceae</taxon>
        <taxon>Leptospira</taxon>
    </lineage>
</organism>
<dbReference type="InterPro" id="IPR050221">
    <property type="entry name" value="26S_Proteasome_ATPase"/>
</dbReference>
<evidence type="ECO:0000256" key="3">
    <source>
        <dbReference type="ARBA" id="ARBA00022840"/>
    </source>
</evidence>
<evidence type="ECO:0000256" key="1">
    <source>
        <dbReference type="ARBA" id="ARBA00006914"/>
    </source>
</evidence>
<dbReference type="PANTHER" id="PTHR23073">
    <property type="entry name" value="26S PROTEASOME REGULATORY SUBUNIT"/>
    <property type="match status" value="1"/>
</dbReference>
<dbReference type="InterPro" id="IPR027417">
    <property type="entry name" value="P-loop_NTPase"/>
</dbReference>
<proteinExistence type="inferred from homology"/>
<dbReference type="RefSeq" id="WP_002741586.1">
    <property type="nucleotide sequence ID" value="NZ_CP012029.1"/>
</dbReference>
<sequence>MSFSSPSEPTSGNSIPSEVDFTKTKSFLHGELSALGFSKVDLPVITSEKKDLKIEFPVSSISKSALFDCFQILKNHIENLRIHTFEPGYYCIQALNENLFETKNLLDTVRFRFYSGRTKNRVEITKKGDFTREELFAILTLFQFLKSEKGIETANPQELLASLGVEVFYPFDAEKNGKSITFDQIAGYEGVKQQILESVILPLKNPDMLSELSKLTRKFPNDTRPRAVLFEGDPGVGKTTMARIVSCMTGLPLIYVPVESIMSKYYGESAQNMAYVFEAAALFPACLIFLDEIDSLAGNREEGIFEATRKILSVLLRKIDGFSSQRNSVTIGATNRKQDLDHALLSRFDRTIYFPLPDLEERTKILETYALHLSETERMKIAEGLNGHSGRTIRDFCDLVERKWASYLIEKGLKPIPPPYELYLENSSNCGK</sequence>
<dbReference type="GO" id="GO:0004386">
    <property type="term" value="F:helicase activity"/>
    <property type="evidence" value="ECO:0007669"/>
    <property type="project" value="UniProtKB-KW"/>
</dbReference>
<accession>A0A0E3BNA0</accession>
<dbReference type="PATRIC" id="fig|280505.15.peg.1108"/>
<dbReference type="GO" id="GO:0005524">
    <property type="term" value="F:ATP binding"/>
    <property type="evidence" value="ECO:0007669"/>
    <property type="project" value="UniProtKB-KW"/>
</dbReference>
<dbReference type="InterPro" id="IPR003959">
    <property type="entry name" value="ATPase_AAA_core"/>
</dbReference>
<dbReference type="SUPFAM" id="SSF52540">
    <property type="entry name" value="P-loop containing nucleoside triphosphate hydrolases"/>
    <property type="match status" value="1"/>
</dbReference>
<dbReference type="Proteomes" id="UP000058857">
    <property type="component" value="Chromosome 1"/>
</dbReference>
<protein>
    <submittedName>
        <fullName evidence="5">Holliday junction DNA helicase RuvB, N-terminal domain protein</fullName>
    </submittedName>
</protein>
<dbReference type="SMART" id="SM00382">
    <property type="entry name" value="AAA"/>
    <property type="match status" value="1"/>
</dbReference>
<name>A0A0E3BNA0_LEPBO</name>
<evidence type="ECO:0000259" key="4">
    <source>
        <dbReference type="SMART" id="SM00382"/>
    </source>
</evidence>
<evidence type="ECO:0000313" key="6">
    <source>
        <dbReference type="Proteomes" id="UP000058857"/>
    </source>
</evidence>
<dbReference type="EMBL" id="CP012029">
    <property type="protein sequence ID" value="ALO25440.1"/>
    <property type="molecule type" value="Genomic_DNA"/>
</dbReference>
<reference evidence="5 6" key="1">
    <citation type="journal article" date="2015" name="PLoS Negl. Trop. Dis.">
        <title>Distribution of Plasmids in Distinct Leptospira Pathogenic Species.</title>
        <authorList>
            <person name="Wang Y."/>
            <person name="Zhuang X."/>
            <person name="Zhong Y."/>
            <person name="Zhang C."/>
            <person name="Zhang Y."/>
            <person name="Zeng L."/>
            <person name="Zhu Y."/>
            <person name="He P."/>
            <person name="Dong K."/>
            <person name="Pal U."/>
            <person name="Guo X."/>
            <person name="Qin J."/>
        </authorList>
    </citation>
    <scope>NUCLEOTIDE SEQUENCE [LARGE SCALE GENOMIC DNA]</scope>
    <source>
        <strain evidence="5 6">56604</strain>
    </source>
</reference>